<reference evidence="2 3" key="1">
    <citation type="submission" date="2020-07" db="EMBL/GenBank/DDBJ databases">
        <title>Novel species isolated from subtropical streams in China.</title>
        <authorList>
            <person name="Lu H."/>
        </authorList>
    </citation>
    <scope>NUCLEOTIDE SEQUENCE [LARGE SCALE GENOMIC DNA]</scope>
    <source>
        <strain evidence="2 3">LX47W</strain>
    </source>
</reference>
<organism evidence="2 3">
    <name type="scientific">Rugamonas apoptosis</name>
    <dbReference type="NCBI Taxonomy" id="2758570"/>
    <lineage>
        <taxon>Bacteria</taxon>
        <taxon>Pseudomonadati</taxon>
        <taxon>Pseudomonadota</taxon>
        <taxon>Betaproteobacteria</taxon>
        <taxon>Burkholderiales</taxon>
        <taxon>Oxalobacteraceae</taxon>
        <taxon>Telluria group</taxon>
        <taxon>Rugamonas</taxon>
    </lineage>
</organism>
<evidence type="ECO:0000256" key="1">
    <source>
        <dbReference type="SAM" id="Phobius"/>
    </source>
</evidence>
<accession>A0A7W2ILZ0</accession>
<protein>
    <submittedName>
        <fullName evidence="2">Uncharacterized protein</fullName>
    </submittedName>
</protein>
<keyword evidence="1" id="KW-0472">Membrane</keyword>
<keyword evidence="3" id="KW-1185">Reference proteome</keyword>
<name>A0A7W2ILZ0_9BURK</name>
<dbReference type="RefSeq" id="WP_182155456.1">
    <property type="nucleotide sequence ID" value="NZ_JACEZU010000009.1"/>
</dbReference>
<proteinExistence type="predicted"/>
<dbReference type="AlphaFoldDB" id="A0A7W2ILZ0"/>
<keyword evidence="1" id="KW-0812">Transmembrane</keyword>
<feature type="transmembrane region" description="Helical" evidence="1">
    <location>
        <begin position="154"/>
        <end position="175"/>
    </location>
</feature>
<gene>
    <name evidence="2" type="ORF">H3H39_19145</name>
</gene>
<evidence type="ECO:0000313" key="3">
    <source>
        <dbReference type="Proteomes" id="UP000573499"/>
    </source>
</evidence>
<comment type="caution">
    <text evidence="2">The sequence shown here is derived from an EMBL/GenBank/DDBJ whole genome shotgun (WGS) entry which is preliminary data.</text>
</comment>
<sequence>MDRSAFRQIKLSTRDKVHTVVAWMRFIQSEQLPVPRDAAFELRFIQETHEAVIVRLRDTDTWLQEHVARLFWTCVDMGLLEYQYPYPHTGQSYSPTRLGRIVIALPRPLASGLVRTLLMFESLAGPIKNFSKIRNAAALLTALVGWYSNPQVQAITLAIVSAVVAIVSTWLAQFLTTVDD</sequence>
<keyword evidence="1" id="KW-1133">Transmembrane helix</keyword>
<dbReference type="EMBL" id="JACEZU010000009">
    <property type="protein sequence ID" value="MBA5689163.1"/>
    <property type="molecule type" value="Genomic_DNA"/>
</dbReference>
<dbReference type="Proteomes" id="UP000573499">
    <property type="component" value="Unassembled WGS sequence"/>
</dbReference>
<evidence type="ECO:0000313" key="2">
    <source>
        <dbReference type="EMBL" id="MBA5689163.1"/>
    </source>
</evidence>